<keyword evidence="3" id="KW-1185">Reference proteome</keyword>
<dbReference type="AlphaFoldDB" id="A0A9N8WCC5"/>
<reference evidence="2" key="1">
    <citation type="submission" date="2021-06" db="EMBL/GenBank/DDBJ databases">
        <authorList>
            <person name="Kallberg Y."/>
            <person name="Tangrot J."/>
            <person name="Rosling A."/>
        </authorList>
    </citation>
    <scope>NUCLEOTIDE SEQUENCE</scope>
    <source>
        <strain evidence="2">AZ414A</strain>
    </source>
</reference>
<feature type="compositionally biased region" description="Low complexity" evidence="1">
    <location>
        <begin position="54"/>
        <end position="67"/>
    </location>
</feature>
<sequence>MSLDIRTHTGHIGITELRSGKVDPEKIKSAMTEVAGTLTIESNLVKQVSSIIESEGQDSSSISSNSQTLQIKRKPTISSTESQKIPTTLQPISDPMAEIVEALKMPADGKF</sequence>
<dbReference type="Proteomes" id="UP000789706">
    <property type="component" value="Unassembled WGS sequence"/>
</dbReference>
<evidence type="ECO:0000256" key="1">
    <source>
        <dbReference type="SAM" id="MobiDB-lite"/>
    </source>
</evidence>
<evidence type="ECO:0000313" key="3">
    <source>
        <dbReference type="Proteomes" id="UP000789706"/>
    </source>
</evidence>
<comment type="caution">
    <text evidence="2">The sequence shown here is derived from an EMBL/GenBank/DDBJ whole genome shotgun (WGS) entry which is preliminary data.</text>
</comment>
<protein>
    <submittedName>
        <fullName evidence="2">1424_t:CDS:1</fullName>
    </submittedName>
</protein>
<evidence type="ECO:0000313" key="2">
    <source>
        <dbReference type="EMBL" id="CAG8478533.1"/>
    </source>
</evidence>
<gene>
    <name evidence="2" type="ORF">DEBURN_LOCUS3530</name>
</gene>
<feature type="compositionally biased region" description="Polar residues" evidence="1">
    <location>
        <begin position="76"/>
        <end position="87"/>
    </location>
</feature>
<dbReference type="EMBL" id="CAJVPK010000227">
    <property type="protein sequence ID" value="CAG8478533.1"/>
    <property type="molecule type" value="Genomic_DNA"/>
</dbReference>
<dbReference type="OrthoDB" id="5559822at2759"/>
<proteinExistence type="predicted"/>
<name>A0A9N8WCC5_9GLOM</name>
<organism evidence="2 3">
    <name type="scientific">Diversispora eburnea</name>
    <dbReference type="NCBI Taxonomy" id="1213867"/>
    <lineage>
        <taxon>Eukaryota</taxon>
        <taxon>Fungi</taxon>
        <taxon>Fungi incertae sedis</taxon>
        <taxon>Mucoromycota</taxon>
        <taxon>Glomeromycotina</taxon>
        <taxon>Glomeromycetes</taxon>
        <taxon>Diversisporales</taxon>
        <taxon>Diversisporaceae</taxon>
        <taxon>Diversispora</taxon>
    </lineage>
</organism>
<accession>A0A9N8WCC5</accession>
<feature type="region of interest" description="Disordered" evidence="1">
    <location>
        <begin position="54"/>
        <end position="87"/>
    </location>
</feature>